<dbReference type="SUPFAM" id="SSF54427">
    <property type="entry name" value="NTF2-like"/>
    <property type="match status" value="1"/>
</dbReference>
<dbReference type="InterPro" id="IPR011944">
    <property type="entry name" value="Steroid_delta5-4_isomerase"/>
</dbReference>
<gene>
    <name evidence="2" type="ORF">FOY51_17970</name>
</gene>
<dbReference type="NCBIfam" id="TIGR02246">
    <property type="entry name" value="SgcJ/EcaC family oxidoreductase"/>
    <property type="match status" value="1"/>
</dbReference>
<accession>A0A5A7S795</accession>
<name>A0A5A7S795_9NOCA</name>
<dbReference type="EMBL" id="VLNY01000008">
    <property type="protein sequence ID" value="KAA0021766.1"/>
    <property type="molecule type" value="Genomic_DNA"/>
</dbReference>
<evidence type="ECO:0000313" key="2">
    <source>
        <dbReference type="EMBL" id="KAA0021766.1"/>
    </source>
</evidence>
<dbReference type="InterPro" id="IPR032710">
    <property type="entry name" value="NTF2-like_dom_sf"/>
</dbReference>
<dbReference type="CDD" id="cd00531">
    <property type="entry name" value="NTF2_like"/>
    <property type="match status" value="1"/>
</dbReference>
<evidence type="ECO:0000259" key="1">
    <source>
        <dbReference type="Pfam" id="PF13474"/>
    </source>
</evidence>
<comment type="caution">
    <text evidence="2">The sequence shown here is derived from an EMBL/GenBank/DDBJ whole genome shotgun (WGS) entry which is preliminary data.</text>
</comment>
<protein>
    <submittedName>
        <fullName evidence="2">SgcJ/EcaC family oxidoreductase</fullName>
    </submittedName>
</protein>
<dbReference type="InterPro" id="IPR037401">
    <property type="entry name" value="SnoaL-like"/>
</dbReference>
<dbReference type="Gene3D" id="3.10.450.50">
    <property type="match status" value="1"/>
</dbReference>
<dbReference type="Proteomes" id="UP000322244">
    <property type="component" value="Unassembled WGS sequence"/>
</dbReference>
<evidence type="ECO:0000313" key="3">
    <source>
        <dbReference type="Proteomes" id="UP000322244"/>
    </source>
</evidence>
<dbReference type="OrthoDB" id="582586at2"/>
<dbReference type="Pfam" id="PF13474">
    <property type="entry name" value="SnoaL_3"/>
    <property type="match status" value="1"/>
</dbReference>
<sequence length="163" mass="17548">MKIRSKLFVPRPMNPGGVLGMYSRTTTTTKGKTMASNAITEDTAVLDVLAEVYQAWADNDADAFTSHYTTDATAVMPGTFHADRDAIHSYMAAAFAGPMKGTRAIDTPLSVRVVGNMAIVVSDSDIVAADASDLADARKARATWVLVKQDDRWLITAYANCAR</sequence>
<proteinExistence type="predicted"/>
<feature type="domain" description="SnoaL-like" evidence="1">
    <location>
        <begin position="45"/>
        <end position="157"/>
    </location>
</feature>
<dbReference type="AlphaFoldDB" id="A0A5A7S795"/>
<reference evidence="2 3" key="1">
    <citation type="submission" date="2019-07" db="EMBL/GenBank/DDBJ databases">
        <title>Rhodococcus cavernicolus sp. nov., isolated from a cave.</title>
        <authorList>
            <person name="Lee S.D."/>
        </authorList>
    </citation>
    <scope>NUCLEOTIDE SEQUENCE [LARGE SCALE GENOMIC DNA]</scope>
    <source>
        <strain evidence="2 3">C1-24</strain>
    </source>
</reference>
<keyword evidence="3" id="KW-1185">Reference proteome</keyword>
<organism evidence="2 3">
    <name type="scientific">Antrihabitans cavernicola</name>
    <dbReference type="NCBI Taxonomy" id="2495913"/>
    <lineage>
        <taxon>Bacteria</taxon>
        <taxon>Bacillati</taxon>
        <taxon>Actinomycetota</taxon>
        <taxon>Actinomycetes</taxon>
        <taxon>Mycobacteriales</taxon>
        <taxon>Nocardiaceae</taxon>
        <taxon>Antrihabitans</taxon>
    </lineage>
</organism>